<gene>
    <name evidence="3" type="ORF">MFFC18_24130</name>
</gene>
<feature type="region of interest" description="Disordered" evidence="1">
    <location>
        <begin position="566"/>
        <end position="722"/>
    </location>
</feature>
<dbReference type="Pfam" id="PF14238">
    <property type="entry name" value="DUF4340"/>
    <property type="match status" value="1"/>
</dbReference>
<dbReference type="OrthoDB" id="241105at2"/>
<feature type="compositionally biased region" description="Acidic residues" evidence="1">
    <location>
        <begin position="397"/>
        <end position="411"/>
    </location>
</feature>
<reference evidence="3 4" key="1">
    <citation type="submission" date="2019-08" db="EMBL/GenBank/DDBJ databases">
        <title>Deep-cultivation of Planctomycetes and their phenomic and genomic characterization uncovers novel biology.</title>
        <authorList>
            <person name="Wiegand S."/>
            <person name="Jogler M."/>
            <person name="Boedeker C."/>
            <person name="Pinto D."/>
            <person name="Vollmers J."/>
            <person name="Rivas-Marin E."/>
            <person name="Kohn T."/>
            <person name="Peeters S.H."/>
            <person name="Heuer A."/>
            <person name="Rast P."/>
            <person name="Oberbeckmann S."/>
            <person name="Bunk B."/>
            <person name="Jeske O."/>
            <person name="Meyerdierks A."/>
            <person name="Storesund J.E."/>
            <person name="Kallscheuer N."/>
            <person name="Luecker S."/>
            <person name="Lage O.M."/>
            <person name="Pohl T."/>
            <person name="Merkel B.J."/>
            <person name="Hornburger P."/>
            <person name="Mueller R.-W."/>
            <person name="Bruemmer F."/>
            <person name="Labrenz M."/>
            <person name="Spormann A.M."/>
            <person name="Op den Camp H."/>
            <person name="Overmann J."/>
            <person name="Amann R."/>
            <person name="Jetten M.S.M."/>
            <person name="Mascher T."/>
            <person name="Medema M.H."/>
            <person name="Devos D.P."/>
            <person name="Kaster A.-K."/>
            <person name="Ovreas L."/>
            <person name="Rohde M."/>
            <person name="Galperin M.Y."/>
            <person name="Jogler C."/>
        </authorList>
    </citation>
    <scope>NUCLEOTIDE SEQUENCE [LARGE SCALE GENOMIC DNA]</scope>
    <source>
        <strain evidence="3 4">FC18</strain>
    </source>
</reference>
<evidence type="ECO:0000256" key="1">
    <source>
        <dbReference type="SAM" id="MobiDB-lite"/>
    </source>
</evidence>
<accession>A0A5B9PC78</accession>
<dbReference type="InterPro" id="IPR025641">
    <property type="entry name" value="DUF4340"/>
</dbReference>
<feature type="compositionally biased region" description="Basic and acidic residues" evidence="1">
    <location>
        <begin position="620"/>
        <end position="657"/>
    </location>
</feature>
<feature type="compositionally biased region" description="Basic and acidic residues" evidence="1">
    <location>
        <begin position="428"/>
        <end position="446"/>
    </location>
</feature>
<dbReference type="RefSeq" id="WP_075086454.1">
    <property type="nucleotide sequence ID" value="NZ_CP042912.1"/>
</dbReference>
<evidence type="ECO:0000313" key="4">
    <source>
        <dbReference type="Proteomes" id="UP000322214"/>
    </source>
</evidence>
<evidence type="ECO:0000313" key="3">
    <source>
        <dbReference type="EMBL" id="QEG22532.1"/>
    </source>
</evidence>
<proteinExistence type="predicted"/>
<evidence type="ECO:0000259" key="2">
    <source>
        <dbReference type="Pfam" id="PF14238"/>
    </source>
</evidence>
<dbReference type="AlphaFoldDB" id="A0A5B9PC78"/>
<name>A0A5B9PC78_9BACT</name>
<feature type="region of interest" description="Disordered" evidence="1">
    <location>
        <begin position="381"/>
        <end position="413"/>
    </location>
</feature>
<dbReference type="Proteomes" id="UP000322214">
    <property type="component" value="Chromosome"/>
</dbReference>
<dbReference type="STRING" id="980251.GCA_001642875_04782"/>
<feature type="domain" description="DUF4340" evidence="2">
    <location>
        <begin position="80"/>
        <end position="296"/>
    </location>
</feature>
<feature type="compositionally biased region" description="Polar residues" evidence="1">
    <location>
        <begin position="670"/>
        <end position="680"/>
    </location>
</feature>
<protein>
    <recommendedName>
        <fullName evidence="2">DUF4340 domain-containing protein</fullName>
    </recommendedName>
</protein>
<feature type="compositionally biased region" description="Acidic residues" evidence="1">
    <location>
        <begin position="455"/>
        <end position="485"/>
    </location>
</feature>
<dbReference type="KEGG" id="mff:MFFC18_24130"/>
<dbReference type="EMBL" id="CP042912">
    <property type="protein sequence ID" value="QEG22532.1"/>
    <property type="molecule type" value="Genomic_DNA"/>
</dbReference>
<organism evidence="3 4">
    <name type="scientific">Mariniblastus fucicola</name>
    <dbReference type="NCBI Taxonomy" id="980251"/>
    <lineage>
        <taxon>Bacteria</taxon>
        <taxon>Pseudomonadati</taxon>
        <taxon>Planctomycetota</taxon>
        <taxon>Planctomycetia</taxon>
        <taxon>Pirellulales</taxon>
        <taxon>Pirellulaceae</taxon>
        <taxon>Mariniblastus</taxon>
    </lineage>
</organism>
<keyword evidence="4" id="KW-1185">Reference proteome</keyword>
<feature type="compositionally biased region" description="Basic and acidic residues" evidence="1">
    <location>
        <begin position="681"/>
        <end position="715"/>
    </location>
</feature>
<sequence>MQESTKTVCFVVTAAVLGLAALGNAWINQPGSAESVENLGQPFYPDFTSTESARSLEVSAIDPETGALKRFGVESDGDLWRIPTHYDYPAEAAARIAQTSASVLGLDRQARVGSSESDFEKFGVVDPLADEIEDPETAGKRITLDDENGDPLVDFIIGKEIEETVPTRDGNEFALEQQSKEFYIRRADETQTFRVSLDLDLSTRFSDWIDPDLLRISRPDVTEVSINNYQIEERGAGPFGMKELFKDQGDQVTLKRPSPADKWALEGMSDTEEELQTDRVNEILGVLDEMRIVGVRPKFKFEGKQLLTPELTVADIPELKADREKATNAYRQLQDDLMDKGFNFGGTQEQLKLVSENGELEFGTSKGLRYRLHIGGEVAGDDEAIEIGSTKARSSDEESDSTEDAASDDAEESNRFVYVRVTFDEALLGDRPEEPKLPEEPAKPEGYEPATVDQPDGDSDVDSDSTEESEAQDSEAEDSESDSESTNDRDPAFVAYEEAMKAYETAKEEHETNLTRFKQDTESFEMKIEEGKELEDELNQRFGSWYYVISAENLNTIQSTRADLVKPAEPKPDMGVPATPPPSGISFPEMPAGVNTFEDPTMQKPDTSSDSETDPAPVEAEEKPSVDDSATEKPADAKSEKAEIPEADKTSQKKPDPPAEVEAEVESPSGTEGESPTTEDTTPKPEGDASKTEGDAPKPEGDAPKTEGDAPKTEGDESQALLVHVSGEALAAVPLRF</sequence>
<feature type="region of interest" description="Disordered" evidence="1">
    <location>
        <begin position="427"/>
        <end position="494"/>
    </location>
</feature>